<organism evidence="1 2">
    <name type="scientific">Belliella kenyensis</name>
    <dbReference type="NCBI Taxonomy" id="1472724"/>
    <lineage>
        <taxon>Bacteria</taxon>
        <taxon>Pseudomonadati</taxon>
        <taxon>Bacteroidota</taxon>
        <taxon>Cytophagia</taxon>
        <taxon>Cytophagales</taxon>
        <taxon>Cyclobacteriaceae</taxon>
        <taxon>Belliella</taxon>
    </lineage>
</organism>
<protein>
    <submittedName>
        <fullName evidence="1">Uncharacterized protein</fullName>
    </submittedName>
</protein>
<proteinExistence type="predicted"/>
<dbReference type="EMBL" id="JBHSAV010000053">
    <property type="protein sequence ID" value="MFC3977211.1"/>
    <property type="molecule type" value="Genomic_DNA"/>
</dbReference>
<keyword evidence="2" id="KW-1185">Reference proteome</keyword>
<accession>A0ABV8EN41</accession>
<reference evidence="2" key="1">
    <citation type="journal article" date="2019" name="Int. J. Syst. Evol. Microbiol.">
        <title>The Global Catalogue of Microorganisms (GCM) 10K type strain sequencing project: providing services to taxonomists for standard genome sequencing and annotation.</title>
        <authorList>
            <consortium name="The Broad Institute Genomics Platform"/>
            <consortium name="The Broad Institute Genome Sequencing Center for Infectious Disease"/>
            <person name="Wu L."/>
            <person name="Ma J."/>
        </authorList>
    </citation>
    <scope>NUCLEOTIDE SEQUENCE [LARGE SCALE GENOMIC DNA]</scope>
    <source>
        <strain evidence="2">CECT 8551</strain>
    </source>
</reference>
<gene>
    <name evidence="1" type="ORF">ACFOUP_12560</name>
</gene>
<evidence type="ECO:0000313" key="1">
    <source>
        <dbReference type="EMBL" id="MFC3977211.1"/>
    </source>
</evidence>
<comment type="caution">
    <text evidence="1">The sequence shown here is derived from an EMBL/GenBank/DDBJ whole genome shotgun (WGS) entry which is preliminary data.</text>
</comment>
<dbReference type="Proteomes" id="UP001595766">
    <property type="component" value="Unassembled WGS sequence"/>
</dbReference>
<name>A0ABV8EN41_9BACT</name>
<dbReference type="RefSeq" id="WP_241291837.1">
    <property type="nucleotide sequence ID" value="NZ_JAKZGR010000002.1"/>
</dbReference>
<evidence type="ECO:0000313" key="2">
    <source>
        <dbReference type="Proteomes" id="UP001595766"/>
    </source>
</evidence>
<sequence length="111" mass="12653">MGEGDEMIHYMIAQQDGSCLTFGTAAEDSTNRKRARVDSIYLETIEPNIDFPRSDEYLIFISISSTLPERFGLKAKTYELEKRMGINAQESMTISPSEFWSALVKQLAEKY</sequence>